<comment type="caution">
    <text evidence="1">The sequence shown here is derived from an EMBL/GenBank/DDBJ whole genome shotgun (WGS) entry which is preliminary data.</text>
</comment>
<proteinExistence type="predicted"/>
<organism evidence="1">
    <name type="scientific">marine sediment metagenome</name>
    <dbReference type="NCBI Taxonomy" id="412755"/>
    <lineage>
        <taxon>unclassified sequences</taxon>
        <taxon>metagenomes</taxon>
        <taxon>ecological metagenomes</taxon>
    </lineage>
</organism>
<reference evidence="1" key="1">
    <citation type="journal article" date="2015" name="Nature">
        <title>Complex archaea that bridge the gap between prokaryotes and eukaryotes.</title>
        <authorList>
            <person name="Spang A."/>
            <person name="Saw J.H."/>
            <person name="Jorgensen S.L."/>
            <person name="Zaremba-Niedzwiedzka K."/>
            <person name="Martijn J."/>
            <person name="Lind A.E."/>
            <person name="van Eijk R."/>
            <person name="Schleper C."/>
            <person name="Guy L."/>
            <person name="Ettema T.J."/>
        </authorList>
    </citation>
    <scope>NUCLEOTIDE SEQUENCE</scope>
</reference>
<name>A0A0F9QYW3_9ZZZZ</name>
<sequence length="92" mass="10100">MNKKSNGGPKQLKDIQDEGKKISTDLTIIIIAGSPSIYKLRNKLGAMATKIFAVQYLRDVKVDDLVGGDSRFSTGDIMADVDDQLIKLESKE</sequence>
<accession>A0A0F9QYW3</accession>
<gene>
    <name evidence="1" type="ORF">LCGC14_0642170</name>
</gene>
<dbReference type="AlphaFoldDB" id="A0A0F9QYW3"/>
<protein>
    <submittedName>
        <fullName evidence="1">Uncharacterized protein</fullName>
    </submittedName>
</protein>
<dbReference type="EMBL" id="LAZR01001165">
    <property type="protein sequence ID" value="KKN49510.1"/>
    <property type="molecule type" value="Genomic_DNA"/>
</dbReference>
<evidence type="ECO:0000313" key="1">
    <source>
        <dbReference type="EMBL" id="KKN49510.1"/>
    </source>
</evidence>